<name>A0A5Q4ZW02_9GAMM</name>
<protein>
    <submittedName>
        <fullName evidence="3">Uncharacterized protein</fullName>
    </submittedName>
</protein>
<keyword evidence="2" id="KW-0812">Transmembrane</keyword>
<reference evidence="3" key="1">
    <citation type="submission" date="2019-09" db="EMBL/GenBank/DDBJ databases">
        <authorList>
            <person name="Hjerde E."/>
        </authorList>
    </citation>
    <scope>NUCLEOTIDE SEQUENCE</scope>
    <source>
        <strain evidence="3">06/09/160</strain>
    </source>
</reference>
<dbReference type="AlphaFoldDB" id="A0A5Q4ZW02"/>
<feature type="transmembrane region" description="Helical" evidence="2">
    <location>
        <begin position="113"/>
        <end position="134"/>
    </location>
</feature>
<keyword evidence="2" id="KW-0472">Membrane</keyword>
<dbReference type="EMBL" id="LR721751">
    <property type="protein sequence ID" value="VVV06347.1"/>
    <property type="molecule type" value="Genomic_DNA"/>
</dbReference>
<keyword evidence="2" id="KW-1133">Transmembrane helix</keyword>
<keyword evidence="1" id="KW-0175">Coiled coil</keyword>
<sequence length="809" mass="90213">MIQFIINLFSDTVTAIIIISILSCFSFFLYREWKTNANEKKRLKEIATIASRHNSEKIMASALSESELVWVTDHLVYEIEEDSFIIERKNGLWLSKSPITQMLPAYDVSRYKLVPALLTSIGITGTFLGITLGLSEFNMGGESKALLASAAQLLEGMKTAFYTSLAGLSLSAVFMAVMKISSSSIAKAQNQFTVAIAKQYLEASPIMYLKNISNENQQEVIDAQLKSAQVMESLGGSMNAVVEQLSTLSQTFNGEVIATTISRAVTESLETQMTPALEGIRTELATLKEIKEQNQKELVELMIGEMKIQLIEPVVKELEKTSNAVERNNEVSELLNRNVENVITRTAETVETIDKFQQETMVKLQSFAESLKDILSSFKKDTQGAMGTIAQEVQLMLNSATEGMDKQRIAFEDSSQSAAQAFDGIKNSMDSALSERQYAEKQLFESVTGRINALLNEISTSFEDQTSVISNTGKAATNLMNQAQTDFEKSVETRREGEKHLLAETEERLKLLINEVSGSFDKQTDVISKTGEIATNLMNKAQLGFEESVEIRREGEKQLFTEMENRIGSLLSDSQIIFKQQAEIIEKVGADASTVMISARTELELGLGDIDKKVTSMSNTVQTELEAFREQYQQNLTSYFTQQNNLLEDSLGKQRDGLNGVVDNFRKVFESEYQTRHNLLQELTAQHTELQKSAKTIEQVAKAIGLNEASKMAELQDAAQTMGREIGQLKKEYSKAAATFNDVTENLPKAMDEYFTRANQSFEGFFTEFDTAASSIHNKLSQAAGYLINSQVQRREFEEDERRAEGVNA</sequence>
<proteinExistence type="predicted"/>
<evidence type="ECO:0000256" key="2">
    <source>
        <dbReference type="SAM" id="Phobius"/>
    </source>
</evidence>
<evidence type="ECO:0000256" key="1">
    <source>
        <dbReference type="SAM" id="Coils"/>
    </source>
</evidence>
<feature type="transmembrane region" description="Helical" evidence="2">
    <location>
        <begin position="12"/>
        <end position="30"/>
    </location>
</feature>
<gene>
    <name evidence="3" type="ORF">AW0309160_03837</name>
</gene>
<organism evidence="3">
    <name type="scientific">Aliivibrio wodanis</name>
    <dbReference type="NCBI Taxonomy" id="80852"/>
    <lineage>
        <taxon>Bacteria</taxon>
        <taxon>Pseudomonadati</taxon>
        <taxon>Pseudomonadota</taxon>
        <taxon>Gammaproteobacteria</taxon>
        <taxon>Vibrionales</taxon>
        <taxon>Vibrionaceae</taxon>
        <taxon>Aliivibrio</taxon>
    </lineage>
</organism>
<accession>A0A5Q4ZW02</accession>
<evidence type="ECO:0000313" key="3">
    <source>
        <dbReference type="EMBL" id="VVV06347.1"/>
    </source>
</evidence>
<feature type="coiled-coil region" evidence="1">
    <location>
        <begin position="680"/>
        <end position="732"/>
    </location>
</feature>